<dbReference type="InterPro" id="IPR029044">
    <property type="entry name" value="Nucleotide-diphossugar_trans"/>
</dbReference>
<proteinExistence type="predicted"/>
<protein>
    <recommendedName>
        <fullName evidence="1">Glycosyltransferase 2-like domain-containing protein</fullName>
    </recommendedName>
</protein>
<evidence type="ECO:0000313" key="2">
    <source>
        <dbReference type="EMBL" id="KMQ72135.1"/>
    </source>
</evidence>
<dbReference type="GO" id="GO:0016758">
    <property type="term" value="F:hexosyltransferase activity"/>
    <property type="evidence" value="ECO:0007669"/>
    <property type="project" value="UniProtKB-ARBA"/>
</dbReference>
<dbReference type="PANTHER" id="PTHR22916:SF3">
    <property type="entry name" value="UDP-GLCNAC:BETAGAL BETA-1,3-N-ACETYLGLUCOSAMINYLTRANSFERASE-LIKE PROTEIN 1"/>
    <property type="match status" value="1"/>
</dbReference>
<sequence length="310" mass="37134">MISVALCTFNGEKFVAQQLESILSQHLPVDEIVVCDDGSTDHTWEILTNFQNRYPKIFRVFRNEQTLQVIRNFEKAINLCTKDIIILSDQDDLWLPEKTENIKSYFDENPSMDALCHDLLLMKDETILDFTNWYTLNFDPDELNHMSMIDRLLFRGNIVTGAGFAFRKRNEPIRFDKASSKFLHDRQLGLYFALEEKLGIIRKPLAIYRLHDAQQIGTDFSIRAAKQKEFSKFDHAGPRLRINFYNAALEYWNQDFQFSSQEKINRIILHKLKQQRDYYFSQLPFFKRKYVQLVWWWNNRYGFRWKDFFS</sequence>
<dbReference type="OrthoDB" id="9802649at2"/>
<organism evidence="2 3">
    <name type="scientific">Chryseobacterium koreense CCUG 49689</name>
    <dbReference type="NCBI Taxonomy" id="1304281"/>
    <lineage>
        <taxon>Bacteria</taxon>
        <taxon>Pseudomonadati</taxon>
        <taxon>Bacteroidota</taxon>
        <taxon>Flavobacteriia</taxon>
        <taxon>Flavobacteriales</taxon>
        <taxon>Weeksellaceae</taxon>
        <taxon>Chryseobacterium group</taxon>
        <taxon>Chryseobacterium</taxon>
    </lineage>
</organism>
<accession>A0A0J7LT57</accession>
<dbReference type="AlphaFoldDB" id="A0A0J7LT57"/>
<comment type="caution">
    <text evidence="2">The sequence shown here is derived from an EMBL/GenBank/DDBJ whole genome shotgun (WGS) entry which is preliminary data.</text>
</comment>
<reference evidence="2 3" key="1">
    <citation type="journal article" date="2004" name="Int. J. Syst. Evol. Microbiol.">
        <title>Kaistella koreensis gen. nov., sp. nov., a novel member of the Chryseobacterium-Bergeyella-Riemerella branch.</title>
        <authorList>
            <person name="Kim M.K."/>
            <person name="Im W.T."/>
            <person name="Shin Y.K."/>
            <person name="Lim J.H."/>
            <person name="Kim S.H."/>
            <person name="Lee B.C."/>
            <person name="Park M.Y."/>
            <person name="Lee K.Y."/>
            <person name="Lee S.T."/>
        </authorList>
    </citation>
    <scope>NUCLEOTIDE SEQUENCE [LARGE SCALE GENOMIC DNA]</scope>
    <source>
        <strain evidence="2 3">CCUG 49689</strain>
    </source>
</reference>
<dbReference type="SUPFAM" id="SSF53448">
    <property type="entry name" value="Nucleotide-diphospho-sugar transferases"/>
    <property type="match status" value="1"/>
</dbReference>
<dbReference type="PATRIC" id="fig|1304281.5.peg.810"/>
<dbReference type="Pfam" id="PF00535">
    <property type="entry name" value="Glycos_transf_2"/>
    <property type="match status" value="1"/>
</dbReference>
<dbReference type="STRING" id="1304281.ACM44_03755"/>
<gene>
    <name evidence="2" type="ORF">ACM44_03755</name>
</gene>
<dbReference type="PANTHER" id="PTHR22916">
    <property type="entry name" value="GLYCOSYLTRANSFERASE"/>
    <property type="match status" value="1"/>
</dbReference>
<dbReference type="EMBL" id="LFNG01000004">
    <property type="protein sequence ID" value="KMQ72135.1"/>
    <property type="molecule type" value="Genomic_DNA"/>
</dbReference>
<feature type="domain" description="Glycosyltransferase 2-like" evidence="1">
    <location>
        <begin position="3"/>
        <end position="111"/>
    </location>
</feature>
<dbReference type="InterPro" id="IPR001173">
    <property type="entry name" value="Glyco_trans_2-like"/>
</dbReference>
<evidence type="ECO:0000259" key="1">
    <source>
        <dbReference type="Pfam" id="PF00535"/>
    </source>
</evidence>
<dbReference type="Gene3D" id="3.90.550.10">
    <property type="entry name" value="Spore Coat Polysaccharide Biosynthesis Protein SpsA, Chain A"/>
    <property type="match status" value="1"/>
</dbReference>
<dbReference type="RefSeq" id="WP_048498765.1">
    <property type="nucleotide sequence ID" value="NZ_LFNG01000004.1"/>
</dbReference>
<keyword evidence="3" id="KW-1185">Reference proteome</keyword>
<evidence type="ECO:0000313" key="3">
    <source>
        <dbReference type="Proteomes" id="UP000035900"/>
    </source>
</evidence>
<name>A0A0J7LT57_9FLAO</name>
<dbReference type="Proteomes" id="UP000035900">
    <property type="component" value="Unassembled WGS sequence"/>
</dbReference>